<gene>
    <name evidence="4" type="ORF">FYJ85_20470</name>
</gene>
<feature type="region of interest" description="Disordered" evidence="2">
    <location>
        <begin position="331"/>
        <end position="350"/>
    </location>
</feature>
<sequence length="350" mass="38968">MKKIGICFIGCGNHANRFVYPALSGLPDAALLAVCSLDPEEAETNRRRHGAAHAYTDYREMIRRERPEAVIVVGPPQLHFEAGAFCIECGIPFYTEKPSGADVRQARELAGRAEAAGVYGQVGFMMRHSAVIREAGRLMAEHRTGAPEYGIVRYFTSGPYRSDEIYGMPGTDDLSFLRRYLAVQAVHPVNLAASFLGDIAEVTSEVRFSGENILTEIRLKDAAGKRMNALLHTFVAPEYGNLKFGTELFFADRSMIFTNAFASLDYYPPAPSPHGNSHHWEFAAFGNSNIKMGYETELRYFLDCVRGNEPREGLATLRDSLKTMEILETVANEQEKREHDSQNSDIQRAG</sequence>
<reference evidence="4 5" key="1">
    <citation type="submission" date="2019-08" db="EMBL/GenBank/DDBJ databases">
        <title>In-depth cultivation of the pig gut microbiome towards novel bacterial diversity and tailored functional studies.</title>
        <authorList>
            <person name="Wylensek D."/>
            <person name="Hitch T.C.A."/>
            <person name="Clavel T."/>
        </authorList>
    </citation>
    <scope>NUCLEOTIDE SEQUENCE [LARGE SCALE GENOMIC DNA]</scope>
    <source>
        <strain evidence="4 5">BBE-744-WT-12</strain>
    </source>
</reference>
<organism evidence="4 5">
    <name type="scientific">Victivallis lenta</name>
    <dbReference type="NCBI Taxonomy" id="2606640"/>
    <lineage>
        <taxon>Bacteria</taxon>
        <taxon>Pseudomonadati</taxon>
        <taxon>Lentisphaerota</taxon>
        <taxon>Lentisphaeria</taxon>
        <taxon>Victivallales</taxon>
        <taxon>Victivallaceae</taxon>
        <taxon>Victivallis</taxon>
    </lineage>
</organism>
<evidence type="ECO:0000313" key="4">
    <source>
        <dbReference type="EMBL" id="MST99405.1"/>
    </source>
</evidence>
<evidence type="ECO:0000313" key="5">
    <source>
        <dbReference type="Proteomes" id="UP000435649"/>
    </source>
</evidence>
<dbReference type="RefSeq" id="WP_106052645.1">
    <property type="nucleotide sequence ID" value="NZ_DBFCGB010000098.1"/>
</dbReference>
<name>A0A844G947_9BACT</name>
<dbReference type="Proteomes" id="UP000435649">
    <property type="component" value="Unassembled WGS sequence"/>
</dbReference>
<dbReference type="SUPFAM" id="SSF51735">
    <property type="entry name" value="NAD(P)-binding Rossmann-fold domains"/>
    <property type="match status" value="1"/>
</dbReference>
<dbReference type="InterPro" id="IPR050463">
    <property type="entry name" value="Gfo/Idh/MocA_oxidrdct_glycsds"/>
</dbReference>
<feature type="compositionally biased region" description="Basic and acidic residues" evidence="2">
    <location>
        <begin position="333"/>
        <end position="342"/>
    </location>
</feature>
<dbReference type="PANTHER" id="PTHR43818">
    <property type="entry name" value="BCDNA.GH03377"/>
    <property type="match status" value="1"/>
</dbReference>
<evidence type="ECO:0000256" key="1">
    <source>
        <dbReference type="ARBA" id="ARBA00023002"/>
    </source>
</evidence>
<keyword evidence="5" id="KW-1185">Reference proteome</keyword>
<dbReference type="PANTHER" id="PTHR43818:SF11">
    <property type="entry name" value="BCDNA.GH03377"/>
    <property type="match status" value="1"/>
</dbReference>
<dbReference type="Gene3D" id="3.40.50.720">
    <property type="entry name" value="NAD(P)-binding Rossmann-like Domain"/>
    <property type="match status" value="1"/>
</dbReference>
<dbReference type="Gene3D" id="3.30.360.10">
    <property type="entry name" value="Dihydrodipicolinate Reductase, domain 2"/>
    <property type="match status" value="1"/>
</dbReference>
<dbReference type="InterPro" id="IPR036291">
    <property type="entry name" value="NAD(P)-bd_dom_sf"/>
</dbReference>
<dbReference type="GO" id="GO:0016491">
    <property type="term" value="F:oxidoreductase activity"/>
    <property type="evidence" value="ECO:0007669"/>
    <property type="project" value="UniProtKB-KW"/>
</dbReference>
<proteinExistence type="predicted"/>
<dbReference type="Pfam" id="PF01408">
    <property type="entry name" value="GFO_IDH_MocA"/>
    <property type="match status" value="1"/>
</dbReference>
<comment type="caution">
    <text evidence="4">The sequence shown here is derived from an EMBL/GenBank/DDBJ whole genome shotgun (WGS) entry which is preliminary data.</text>
</comment>
<dbReference type="InterPro" id="IPR000683">
    <property type="entry name" value="Gfo/Idh/MocA-like_OxRdtase_N"/>
</dbReference>
<evidence type="ECO:0000259" key="3">
    <source>
        <dbReference type="Pfam" id="PF01408"/>
    </source>
</evidence>
<keyword evidence="1" id="KW-0560">Oxidoreductase</keyword>
<evidence type="ECO:0000256" key="2">
    <source>
        <dbReference type="SAM" id="MobiDB-lite"/>
    </source>
</evidence>
<dbReference type="EMBL" id="VUNS01000036">
    <property type="protein sequence ID" value="MST99405.1"/>
    <property type="molecule type" value="Genomic_DNA"/>
</dbReference>
<accession>A0A844G947</accession>
<protein>
    <submittedName>
        <fullName evidence="4">Gfo/Idh/MocA family oxidoreductase</fullName>
    </submittedName>
</protein>
<dbReference type="GO" id="GO:0000166">
    <property type="term" value="F:nucleotide binding"/>
    <property type="evidence" value="ECO:0007669"/>
    <property type="project" value="InterPro"/>
</dbReference>
<dbReference type="AlphaFoldDB" id="A0A844G947"/>
<feature type="domain" description="Gfo/Idh/MocA-like oxidoreductase N-terminal" evidence="3">
    <location>
        <begin position="5"/>
        <end position="124"/>
    </location>
</feature>